<proteinExistence type="predicted"/>
<dbReference type="InterPro" id="IPR011611">
    <property type="entry name" value="PfkB_dom"/>
</dbReference>
<feature type="domain" description="Carbohydrate kinase PfkB" evidence="3">
    <location>
        <begin position="2"/>
        <end position="145"/>
    </location>
</feature>
<evidence type="ECO:0000256" key="1">
    <source>
        <dbReference type="ARBA" id="ARBA00022679"/>
    </source>
</evidence>
<dbReference type="Gene3D" id="3.40.1190.20">
    <property type="match status" value="1"/>
</dbReference>
<keyword evidence="1" id="KW-0808">Transferase</keyword>
<dbReference type="SUPFAM" id="SSF53613">
    <property type="entry name" value="Ribokinase-like"/>
    <property type="match status" value="1"/>
</dbReference>
<dbReference type="GO" id="GO:0005829">
    <property type="term" value="C:cytosol"/>
    <property type="evidence" value="ECO:0007669"/>
    <property type="project" value="TreeGrafter"/>
</dbReference>
<name>A0A7V4TFI4_9BACT</name>
<reference evidence="4" key="1">
    <citation type="journal article" date="2020" name="mSystems">
        <title>Genome- and Community-Level Interaction Insights into Carbon Utilization and Element Cycling Functions of Hydrothermarchaeota in Hydrothermal Sediment.</title>
        <authorList>
            <person name="Zhou Z."/>
            <person name="Liu Y."/>
            <person name="Xu W."/>
            <person name="Pan J."/>
            <person name="Luo Z.H."/>
            <person name="Li M."/>
        </authorList>
    </citation>
    <scope>NUCLEOTIDE SEQUENCE [LARGE SCALE GENOMIC DNA]</scope>
    <source>
        <strain evidence="4">SpSt-82</strain>
    </source>
</reference>
<sequence>MVLFCGSVPPSFEEFYEEALFRCRGRKVIIDGRGKKLLKLPLYPFGVKMNREEGAITFGQPLNDLKTFFTFFYKREVQVVILTLGQRGAILGGEEDFFFAKPPEVTTVNPVGSGDAFLVGFVFGLTRYGSLGEALRFGTAAGTWNAMVWEAGRVERDLLFALAQKVRVHHMGKKLSEGFSL</sequence>
<gene>
    <name evidence="4" type="ORF">ENW11_00010</name>
</gene>
<evidence type="ECO:0000256" key="2">
    <source>
        <dbReference type="ARBA" id="ARBA00022777"/>
    </source>
</evidence>
<accession>A0A7V4TFI4</accession>
<keyword evidence="2" id="KW-0418">Kinase</keyword>
<evidence type="ECO:0000313" key="4">
    <source>
        <dbReference type="EMBL" id="HGY38189.1"/>
    </source>
</evidence>
<comment type="caution">
    <text evidence="4">The sequence shown here is derived from an EMBL/GenBank/DDBJ whole genome shotgun (WGS) entry which is preliminary data.</text>
</comment>
<dbReference type="InterPro" id="IPR002173">
    <property type="entry name" value="Carboh/pur_kinase_PfkB_CS"/>
</dbReference>
<dbReference type="Pfam" id="PF00294">
    <property type="entry name" value="PfkB"/>
    <property type="match status" value="1"/>
</dbReference>
<protein>
    <recommendedName>
        <fullName evidence="3">Carbohydrate kinase PfkB domain-containing protein</fullName>
    </recommendedName>
</protein>
<organism evidence="4">
    <name type="scientific">Candidatus Caldatribacterium saccharofermentans</name>
    <dbReference type="NCBI Taxonomy" id="1454753"/>
    <lineage>
        <taxon>Bacteria</taxon>
        <taxon>Pseudomonadati</taxon>
        <taxon>Atribacterota</taxon>
        <taxon>Atribacteria</taxon>
        <taxon>Atribacterales</taxon>
        <taxon>Candidatus Caldatribacteriaceae</taxon>
        <taxon>Candidatus Caldatribacterium</taxon>
    </lineage>
</organism>
<dbReference type="EMBL" id="DTIY01000001">
    <property type="protein sequence ID" value="HGY38189.1"/>
    <property type="molecule type" value="Genomic_DNA"/>
</dbReference>
<dbReference type="PANTHER" id="PTHR46566">
    <property type="entry name" value="1-PHOSPHOFRUCTOKINASE-RELATED"/>
    <property type="match status" value="1"/>
</dbReference>
<dbReference type="PROSITE" id="PS00584">
    <property type="entry name" value="PFKB_KINASES_2"/>
    <property type="match status" value="1"/>
</dbReference>
<dbReference type="GO" id="GO:0008443">
    <property type="term" value="F:phosphofructokinase activity"/>
    <property type="evidence" value="ECO:0007669"/>
    <property type="project" value="TreeGrafter"/>
</dbReference>
<dbReference type="AlphaFoldDB" id="A0A7V4TFI4"/>
<evidence type="ECO:0000259" key="3">
    <source>
        <dbReference type="Pfam" id="PF00294"/>
    </source>
</evidence>
<dbReference type="PANTHER" id="PTHR46566:SF1">
    <property type="entry name" value="1-PHOSPHOFRUCTOKINASE"/>
    <property type="match status" value="1"/>
</dbReference>
<dbReference type="InterPro" id="IPR029056">
    <property type="entry name" value="Ribokinase-like"/>
</dbReference>